<comment type="caution">
    <text evidence="5">The sequence shown here is derived from an EMBL/GenBank/DDBJ whole genome shotgun (WGS) entry which is preliminary data.</text>
</comment>
<keyword evidence="2 4" id="KW-1133">Transmembrane helix</keyword>
<dbReference type="Proteomes" id="UP001209878">
    <property type="component" value="Unassembled WGS sequence"/>
</dbReference>
<reference evidence="5" key="1">
    <citation type="journal article" date="2023" name="Mol. Biol. Evol.">
        <title>Third-Generation Sequencing Reveals the Adaptive Role of the Epigenome in Three Deep-Sea Polychaetes.</title>
        <authorList>
            <person name="Perez M."/>
            <person name="Aroh O."/>
            <person name="Sun Y."/>
            <person name="Lan Y."/>
            <person name="Juniper S.K."/>
            <person name="Young C.R."/>
            <person name="Angers B."/>
            <person name="Qian P.Y."/>
        </authorList>
    </citation>
    <scope>NUCLEOTIDE SEQUENCE</scope>
    <source>
        <strain evidence="5">R07B-5</strain>
    </source>
</reference>
<dbReference type="PANTHER" id="PTHR23121">
    <property type="entry name" value="SODIUM-DEPENDENT GLUCOSE TRANSPORTER 1"/>
    <property type="match status" value="1"/>
</dbReference>
<keyword evidence="1 4" id="KW-0812">Transmembrane</keyword>
<evidence type="ECO:0000313" key="5">
    <source>
        <dbReference type="EMBL" id="KAK2175315.1"/>
    </source>
</evidence>
<feature type="transmembrane region" description="Helical" evidence="4">
    <location>
        <begin position="122"/>
        <end position="146"/>
    </location>
</feature>
<gene>
    <name evidence="5" type="ORF">NP493_722g00005</name>
</gene>
<feature type="transmembrane region" description="Helical" evidence="4">
    <location>
        <begin position="246"/>
        <end position="266"/>
    </location>
</feature>
<accession>A0AAD9NMC9</accession>
<organism evidence="5 6">
    <name type="scientific">Ridgeia piscesae</name>
    <name type="common">Tubeworm</name>
    <dbReference type="NCBI Taxonomy" id="27915"/>
    <lineage>
        <taxon>Eukaryota</taxon>
        <taxon>Metazoa</taxon>
        <taxon>Spiralia</taxon>
        <taxon>Lophotrochozoa</taxon>
        <taxon>Annelida</taxon>
        <taxon>Polychaeta</taxon>
        <taxon>Sedentaria</taxon>
        <taxon>Canalipalpata</taxon>
        <taxon>Sabellida</taxon>
        <taxon>Siboglinidae</taxon>
        <taxon>Ridgeia</taxon>
    </lineage>
</organism>
<name>A0AAD9NMC9_RIDPI</name>
<feature type="transmembrane region" description="Helical" evidence="4">
    <location>
        <begin position="221"/>
        <end position="241"/>
    </location>
</feature>
<evidence type="ECO:0000313" key="6">
    <source>
        <dbReference type="Proteomes" id="UP001209878"/>
    </source>
</evidence>
<proteinExistence type="predicted"/>
<dbReference type="SUPFAM" id="SSF103473">
    <property type="entry name" value="MFS general substrate transporter"/>
    <property type="match status" value="1"/>
</dbReference>
<dbReference type="AlphaFoldDB" id="A0AAD9NMC9"/>
<feature type="transmembrane region" description="Helical" evidence="4">
    <location>
        <begin position="333"/>
        <end position="355"/>
    </location>
</feature>
<evidence type="ECO:0000256" key="2">
    <source>
        <dbReference type="ARBA" id="ARBA00022989"/>
    </source>
</evidence>
<protein>
    <submittedName>
        <fullName evidence="5">Uncharacterized protein</fullName>
    </submittedName>
</protein>
<feature type="transmembrane region" description="Helical" evidence="4">
    <location>
        <begin position="303"/>
        <end position="327"/>
    </location>
</feature>
<keyword evidence="3 4" id="KW-0472">Membrane</keyword>
<evidence type="ECO:0000256" key="1">
    <source>
        <dbReference type="ARBA" id="ARBA00022692"/>
    </source>
</evidence>
<evidence type="ECO:0000256" key="3">
    <source>
        <dbReference type="ARBA" id="ARBA00023136"/>
    </source>
</evidence>
<evidence type="ECO:0000256" key="4">
    <source>
        <dbReference type="SAM" id="Phobius"/>
    </source>
</evidence>
<dbReference type="EMBL" id="JAODUO010000737">
    <property type="protein sequence ID" value="KAK2175315.1"/>
    <property type="molecule type" value="Genomic_DNA"/>
</dbReference>
<dbReference type="Gene3D" id="1.20.1250.20">
    <property type="entry name" value="MFS general substrate transporter like domains"/>
    <property type="match status" value="1"/>
</dbReference>
<sequence>MAFSLAMAAVATAVVPWCRSLTLLAAMLFVDGMGKGILAAGGSAFVIRMWLGAAAVPVHAIHLAFDVGALIAPQIVRPFLGEWTEERTDDPASRDLTNSTHVLENVHDRLTQFASTDIEYPYAIIACLTLAGAAMFVVLFSFAASIPQGARLSPSTLSEVVSPTAWCDADDPTVAVQMVPTLFFAFLLPSGTERAYARFVFALAVTGRTHMAPADAAVLETVFWASFAVGLISATACAHWVAPLKLLLCQVAMYCVAATALAAGGVTQPCVLWAGTAILGMSLAPLFPTLLSWTNEHVEVTATLTSVAFAACACGSILGSWFAGYLFQYYGPAALLHFILVAALLTAAVLARLFVLARRCHVDLVHESTF</sequence>
<keyword evidence="6" id="KW-1185">Reference proteome</keyword>
<feature type="transmembrane region" description="Helical" evidence="4">
    <location>
        <begin position="272"/>
        <end position="291"/>
    </location>
</feature>
<dbReference type="PANTHER" id="PTHR23121:SF9">
    <property type="entry name" value="SODIUM-DEPENDENT GLUCOSE TRANSPORTER 1"/>
    <property type="match status" value="1"/>
</dbReference>
<dbReference type="InterPro" id="IPR036259">
    <property type="entry name" value="MFS_trans_sf"/>
</dbReference>